<dbReference type="Proteomes" id="UP000092460">
    <property type="component" value="Unassembled WGS sequence"/>
</dbReference>
<evidence type="ECO:0000313" key="1">
    <source>
        <dbReference type="EnsemblMetazoa" id="GPPI051252-PA"/>
    </source>
</evidence>
<accession>A0A1B0C7E8</accession>
<dbReference type="EnsemblMetazoa" id="GPPI051252-RA">
    <property type="protein sequence ID" value="GPPI051252-PA"/>
    <property type="gene ID" value="GPPI051252"/>
</dbReference>
<keyword evidence="2" id="KW-1185">Reference proteome</keyword>
<name>A0A1B0C7E8_9MUSC</name>
<organism evidence="1 2">
    <name type="scientific">Glossina palpalis gambiensis</name>
    <dbReference type="NCBI Taxonomy" id="67801"/>
    <lineage>
        <taxon>Eukaryota</taxon>
        <taxon>Metazoa</taxon>
        <taxon>Ecdysozoa</taxon>
        <taxon>Arthropoda</taxon>
        <taxon>Hexapoda</taxon>
        <taxon>Insecta</taxon>
        <taxon>Pterygota</taxon>
        <taxon>Neoptera</taxon>
        <taxon>Endopterygota</taxon>
        <taxon>Diptera</taxon>
        <taxon>Brachycera</taxon>
        <taxon>Muscomorpha</taxon>
        <taxon>Hippoboscoidea</taxon>
        <taxon>Glossinidae</taxon>
        <taxon>Glossina</taxon>
    </lineage>
</organism>
<sequence>MNLPYVRRTDGGEIRNYLFGVLSLTSTRLTGNQHRLIDVVGQHIDVGTVRNSENMWWHFITTLTTMNMRIFLDCCEDLIFHNTAGMGFLLWNCKIPEYVELFTNWLSYQLAFRALSRLLFKGLRALNRFV</sequence>
<dbReference type="EMBL" id="JXJN01028333">
    <property type="status" value="NOT_ANNOTATED_CDS"/>
    <property type="molecule type" value="Genomic_DNA"/>
</dbReference>
<proteinExistence type="predicted"/>
<reference evidence="2" key="1">
    <citation type="submission" date="2015-01" db="EMBL/GenBank/DDBJ databases">
        <authorList>
            <person name="Aksoy S."/>
            <person name="Warren W."/>
            <person name="Wilson R.K."/>
        </authorList>
    </citation>
    <scope>NUCLEOTIDE SEQUENCE [LARGE SCALE GENOMIC DNA]</scope>
    <source>
        <strain evidence="2">IAEA</strain>
    </source>
</reference>
<dbReference type="AlphaFoldDB" id="A0A1B0C7E8"/>
<reference evidence="1" key="2">
    <citation type="submission" date="2020-05" db="UniProtKB">
        <authorList>
            <consortium name="EnsemblMetazoa"/>
        </authorList>
    </citation>
    <scope>IDENTIFICATION</scope>
    <source>
        <strain evidence="1">IAEA</strain>
    </source>
</reference>
<dbReference type="VEuPathDB" id="VectorBase:GPPI051252"/>
<protein>
    <submittedName>
        <fullName evidence="1">Uncharacterized protein</fullName>
    </submittedName>
</protein>
<dbReference type="EMBL" id="JXJN01028332">
    <property type="status" value="NOT_ANNOTATED_CDS"/>
    <property type="molecule type" value="Genomic_DNA"/>
</dbReference>
<evidence type="ECO:0000313" key="2">
    <source>
        <dbReference type="Proteomes" id="UP000092460"/>
    </source>
</evidence>